<gene>
    <name evidence="4" type="ORF">MEDL_13672</name>
</gene>
<proteinExistence type="predicted"/>
<evidence type="ECO:0000256" key="3">
    <source>
        <dbReference type="SAM" id="Phobius"/>
    </source>
</evidence>
<feature type="coiled-coil region" evidence="1">
    <location>
        <begin position="188"/>
        <end position="215"/>
    </location>
</feature>
<dbReference type="Proteomes" id="UP000683360">
    <property type="component" value="Unassembled WGS sequence"/>
</dbReference>
<feature type="compositionally biased region" description="Basic residues" evidence="2">
    <location>
        <begin position="1"/>
        <end position="10"/>
    </location>
</feature>
<feature type="transmembrane region" description="Helical" evidence="3">
    <location>
        <begin position="73"/>
        <end position="94"/>
    </location>
</feature>
<evidence type="ECO:0000256" key="1">
    <source>
        <dbReference type="SAM" id="Coils"/>
    </source>
</evidence>
<keyword evidence="3" id="KW-0812">Transmembrane</keyword>
<dbReference type="AlphaFoldDB" id="A0A8S3QXC1"/>
<keyword evidence="3" id="KW-1133">Transmembrane helix</keyword>
<sequence>MTRVERRKRQRNIDPPTKDPKPNQDNEISEGEHSSTWSQSPSKDRTRDLPNSIYEDKLRNWEGKILGSASGVLTFKVSLPALILVIAVGCYIKIVENHYEHTFTELMHYGDYFEKLKTLSKRVSSLEDRLSKCQEELIPIDERVFVMQRAIRSFTYYREFNKSVTMIMKIHHHLPQLQRRLHGNNIRVHGLRLEVNNTESRCNALKETSESLSKTVDHVRDTLTDFETKVKLSKDDLFQLKQIMSNTGEIIKNRLAKLAEDLETSNEVEIGSMIVKVDEYSGKLDQFKSNVNSLIDVNKMKPMVDYTGLKVLELDIDVRNLQTVQTHQCMCSFGIYIDCCAFYLIYFRYENDGTQFREHQRTESHSTPPFMSQRAPSILDRIHRVPVFDNKVCVLSFYSETMNLHKQLVESALASSRRGKNIEVIQHLVRRHEDILSIPPVRYIFVFVDFNERNVILENPGQDLGDKKLVTVQAAQKIGADVFVTYVRDRGSNQLLPGNLNNQELSAFTSHLVLRRLENNQRCFSVYETFNSTQKESIKYSENVDESENVGNLKRVKKEEQKSTENVDESDIGFEDLWSPYEDIKFGYLWSPYADIGFGTSGHLMKILDLVKSGHLMQILDFGTSGHLMQILDLGTSGHLMQILDLGTSGHLMQIFDLGTFGDPMKKLDLLYILSPYADTGFEDLWSPYEDIKFGYLWSPYADIGFGYIWLPYADIEFGDHWSPYADIEFGTSGHLMQILDLGTSGHLMQILDLGTSGHLMQILGDLLSPYADI</sequence>
<evidence type="ECO:0000313" key="5">
    <source>
        <dbReference type="Proteomes" id="UP000683360"/>
    </source>
</evidence>
<name>A0A8S3QXC1_MYTED</name>
<dbReference type="SUPFAM" id="SSF57997">
    <property type="entry name" value="Tropomyosin"/>
    <property type="match status" value="1"/>
</dbReference>
<accession>A0A8S3QXC1</accession>
<keyword evidence="1" id="KW-0175">Coiled coil</keyword>
<reference evidence="4" key="1">
    <citation type="submission" date="2021-03" db="EMBL/GenBank/DDBJ databases">
        <authorList>
            <person name="Bekaert M."/>
        </authorList>
    </citation>
    <scope>NUCLEOTIDE SEQUENCE</scope>
</reference>
<keyword evidence="5" id="KW-1185">Reference proteome</keyword>
<evidence type="ECO:0000256" key="2">
    <source>
        <dbReference type="SAM" id="MobiDB-lite"/>
    </source>
</evidence>
<feature type="region of interest" description="Disordered" evidence="2">
    <location>
        <begin position="1"/>
        <end position="49"/>
    </location>
</feature>
<comment type="caution">
    <text evidence="4">The sequence shown here is derived from an EMBL/GenBank/DDBJ whole genome shotgun (WGS) entry which is preliminary data.</text>
</comment>
<protein>
    <submittedName>
        <fullName evidence="4">Uncharacterized protein</fullName>
    </submittedName>
</protein>
<evidence type="ECO:0000313" key="4">
    <source>
        <dbReference type="EMBL" id="CAG2198937.1"/>
    </source>
</evidence>
<dbReference type="EMBL" id="CAJPWZ010000704">
    <property type="protein sequence ID" value="CAG2198937.1"/>
    <property type="molecule type" value="Genomic_DNA"/>
</dbReference>
<organism evidence="4 5">
    <name type="scientific">Mytilus edulis</name>
    <name type="common">Blue mussel</name>
    <dbReference type="NCBI Taxonomy" id="6550"/>
    <lineage>
        <taxon>Eukaryota</taxon>
        <taxon>Metazoa</taxon>
        <taxon>Spiralia</taxon>
        <taxon>Lophotrochozoa</taxon>
        <taxon>Mollusca</taxon>
        <taxon>Bivalvia</taxon>
        <taxon>Autobranchia</taxon>
        <taxon>Pteriomorphia</taxon>
        <taxon>Mytilida</taxon>
        <taxon>Mytiloidea</taxon>
        <taxon>Mytilidae</taxon>
        <taxon>Mytilinae</taxon>
        <taxon>Mytilus</taxon>
    </lineage>
</organism>
<dbReference type="OrthoDB" id="6116533at2759"/>
<keyword evidence="3" id="KW-0472">Membrane</keyword>